<feature type="binding site" description="in other chain" evidence="11">
    <location>
        <position position="297"/>
    </location>
    <ligand>
        <name>K(+)</name>
        <dbReference type="ChEBI" id="CHEBI:29103"/>
        <note>ligand shared between two tetrameric partners</note>
    </ligand>
</feature>
<dbReference type="InterPro" id="IPR000644">
    <property type="entry name" value="CBS_dom"/>
</dbReference>
<dbReference type="PROSITE" id="PS51371">
    <property type="entry name" value="CBS"/>
    <property type="match status" value="2"/>
</dbReference>
<evidence type="ECO:0000256" key="11">
    <source>
        <dbReference type="HAMAP-Rule" id="MF_01964"/>
    </source>
</evidence>
<evidence type="ECO:0000256" key="12">
    <source>
        <dbReference type="PROSITE-ProRule" id="PRU00703"/>
    </source>
</evidence>
<gene>
    <name evidence="11 16" type="primary">guaB</name>
    <name evidence="16" type="ORF">LVJ94_12880</name>
</gene>
<dbReference type="Proteomes" id="UP001374803">
    <property type="component" value="Chromosome"/>
</dbReference>
<dbReference type="SUPFAM" id="SSF54631">
    <property type="entry name" value="CBS-domain pair"/>
    <property type="match status" value="1"/>
</dbReference>
<comment type="caution">
    <text evidence="11">Lacks conserved residue(s) required for the propagation of feature annotation.</text>
</comment>
<evidence type="ECO:0000313" key="17">
    <source>
        <dbReference type="Proteomes" id="UP001374803"/>
    </source>
</evidence>
<dbReference type="Pfam" id="PF00478">
    <property type="entry name" value="IMPDH"/>
    <property type="match status" value="1"/>
</dbReference>
<dbReference type="SMART" id="SM01240">
    <property type="entry name" value="IMPDH"/>
    <property type="match status" value="1"/>
</dbReference>
<dbReference type="InterPro" id="IPR015875">
    <property type="entry name" value="IMP_DH/GMP_Rdtase_CS"/>
</dbReference>
<comment type="pathway">
    <text evidence="11 14">Purine metabolism; XMP biosynthesis via de novo pathway; XMP from IMP: step 1/1.</text>
</comment>
<evidence type="ECO:0000256" key="3">
    <source>
        <dbReference type="ARBA" id="ARBA00022723"/>
    </source>
</evidence>
<comment type="cofactor">
    <cofactor evidence="1 11">
        <name>K(+)</name>
        <dbReference type="ChEBI" id="CHEBI:29103"/>
    </cofactor>
</comment>
<keyword evidence="5 11" id="KW-0658">Purine biosynthesis</keyword>
<dbReference type="PROSITE" id="PS00487">
    <property type="entry name" value="IMP_DH_GMP_RED"/>
    <property type="match status" value="1"/>
</dbReference>
<name>A0ABZ2LB16_9BACT</name>
<comment type="function">
    <text evidence="11">Catalyzes the conversion of inosine 5'-phosphate (IMP) to xanthosine 5'-phosphate (XMP), the first committed and rate-limiting step in the de novo synthesis of guanine nucleotides, and therefore plays an important role in the regulation of cell growth.</text>
</comment>
<evidence type="ECO:0000256" key="6">
    <source>
        <dbReference type="ARBA" id="ARBA00022958"/>
    </source>
</evidence>
<evidence type="ECO:0000256" key="9">
    <source>
        <dbReference type="ARBA" id="ARBA00023122"/>
    </source>
</evidence>
<feature type="domain" description="CBS" evidence="15">
    <location>
        <begin position="153"/>
        <end position="208"/>
    </location>
</feature>
<dbReference type="CDD" id="cd04601">
    <property type="entry name" value="CBS_pair_IMPDH"/>
    <property type="match status" value="1"/>
</dbReference>
<feature type="binding site" evidence="11">
    <location>
        <begin position="295"/>
        <end position="297"/>
    </location>
    <ligand>
        <name>NAD(+)</name>
        <dbReference type="ChEBI" id="CHEBI:57540"/>
    </ligand>
</feature>
<feature type="active site" description="Thioimidate intermediate" evidence="11">
    <location>
        <position position="302"/>
    </location>
</feature>
<keyword evidence="9 12" id="KW-0129">CBS domain</keyword>
<dbReference type="GO" id="GO:0003938">
    <property type="term" value="F:IMP dehydrogenase activity"/>
    <property type="evidence" value="ECO:0007669"/>
    <property type="project" value="UniProtKB-EC"/>
</dbReference>
<feature type="domain" description="CBS" evidence="15">
    <location>
        <begin position="94"/>
        <end position="152"/>
    </location>
</feature>
<accession>A0ABZ2LB16</accession>
<evidence type="ECO:0000313" key="16">
    <source>
        <dbReference type="EMBL" id="WXB08123.1"/>
    </source>
</evidence>
<dbReference type="InterPro" id="IPR013785">
    <property type="entry name" value="Aldolase_TIM"/>
</dbReference>
<evidence type="ECO:0000256" key="5">
    <source>
        <dbReference type="ARBA" id="ARBA00022755"/>
    </source>
</evidence>
<comment type="catalytic activity">
    <reaction evidence="10 11 14">
        <text>IMP + NAD(+) + H2O = XMP + NADH + H(+)</text>
        <dbReference type="Rhea" id="RHEA:11708"/>
        <dbReference type="ChEBI" id="CHEBI:15377"/>
        <dbReference type="ChEBI" id="CHEBI:15378"/>
        <dbReference type="ChEBI" id="CHEBI:57464"/>
        <dbReference type="ChEBI" id="CHEBI:57540"/>
        <dbReference type="ChEBI" id="CHEBI:57945"/>
        <dbReference type="ChEBI" id="CHEBI:58053"/>
        <dbReference type="EC" id="1.1.1.205"/>
    </reaction>
</comment>
<feature type="active site" description="Proton acceptor" evidence="11">
    <location>
        <position position="398"/>
    </location>
</feature>
<dbReference type="SMART" id="SM00116">
    <property type="entry name" value="CBS"/>
    <property type="match status" value="2"/>
</dbReference>
<evidence type="ECO:0000256" key="7">
    <source>
        <dbReference type="ARBA" id="ARBA00023002"/>
    </source>
</evidence>
<dbReference type="PIRSF" id="PIRSF000130">
    <property type="entry name" value="IMPDH"/>
    <property type="match status" value="1"/>
</dbReference>
<dbReference type="SUPFAM" id="SSF51412">
    <property type="entry name" value="Inosine monophosphate dehydrogenase (IMPDH)"/>
    <property type="match status" value="1"/>
</dbReference>
<comment type="activity regulation">
    <text evidence="11">Mycophenolic acid (MPA) is a non-competitive inhibitor that prevents formation of the closed enzyme conformation by binding to the same site as the amobile flap. In contrast, mizoribine monophosphate (MZP) is a competitive inhibitor that induces the closed conformation. MPA is a potent inhibitor of mammalian IMPDHs but a poor inhibitor of the bacterial enzymes. MZP is a more potent inhibitor of bacterial IMPDH.</text>
</comment>
<dbReference type="Gene3D" id="3.20.20.70">
    <property type="entry name" value="Aldolase class I"/>
    <property type="match status" value="1"/>
</dbReference>
<feature type="binding site" evidence="11">
    <location>
        <position position="467"/>
    </location>
    <ligand>
        <name>K(+)</name>
        <dbReference type="ChEBI" id="CHEBI:29103"/>
        <note>ligand shared between two tetrameric partners</note>
    </ligand>
</feature>
<feature type="binding site" evidence="11">
    <location>
        <position position="412"/>
    </location>
    <ligand>
        <name>IMP</name>
        <dbReference type="ChEBI" id="CHEBI:58053"/>
    </ligand>
</feature>
<feature type="binding site" evidence="11">
    <location>
        <position position="466"/>
    </location>
    <ligand>
        <name>K(+)</name>
        <dbReference type="ChEBI" id="CHEBI:29103"/>
        <note>ligand shared between two tetrameric partners</note>
    </ligand>
</feature>
<dbReference type="InterPro" id="IPR005990">
    <property type="entry name" value="IMP_DH"/>
</dbReference>
<sequence length="483" mass="51316">MLDDTLREALTFDDVLLLPAYSEILPKDADVRTRLTKKIELNIPLLSAAMDSVTEARTAIAMARQGGIGIIHKNLPPEHQAAEVERVKRAESGMVSKPVTVRPSQSLREVLAIMREHDISGVPVTEGDHPVGILTARDIRFERNLDQPVSALMTKELVTVPPGTPLDQAKQLLHQHRIEKLLVVDGGKLAGLITIKDILQANKNPLAIKDGRGRLLVGAAIGPGPDRKERAAALVAAGVDVLVIDTAHGHSRGVIDAVAETKKEFPDVQVIAGNVATAEATEALIGAGVDAVKVGIGPGSICTTRVVAGIGVPQVTAVADCSRVADRYDVPIISDGGVKFSGDVTKAIAAGASSVMIGSLFAGTDESPGDLVLLQGRSYKVYRGMGSLGAMRKGSRDRYGQSGTADEKLVPEGIEGRVPHRGSLASILYQLVGGLRSGMGYTGCRTIQELRKNTRFLRITSQGLRESHVHDVIVTEEAPNYRS</sequence>
<protein>
    <recommendedName>
        <fullName evidence="11 14">Inosine-5'-monophosphate dehydrogenase</fullName>
        <shortName evidence="11">IMP dehydrogenase</shortName>
        <shortName evidence="11">IMPD</shortName>
        <shortName evidence="11">IMPDH</shortName>
        <ecNumber evidence="11 14">1.1.1.205</ecNumber>
    </recommendedName>
</protein>
<dbReference type="RefSeq" id="WP_394837798.1">
    <property type="nucleotide sequence ID" value="NZ_CP089929.1"/>
</dbReference>
<keyword evidence="6 11" id="KW-0630">Potassium</keyword>
<evidence type="ECO:0000256" key="14">
    <source>
        <dbReference type="RuleBase" id="RU003928"/>
    </source>
</evidence>
<dbReference type="NCBIfam" id="TIGR01302">
    <property type="entry name" value="IMP_dehydrog"/>
    <property type="match status" value="1"/>
</dbReference>
<dbReference type="InterPro" id="IPR046342">
    <property type="entry name" value="CBS_dom_sf"/>
</dbReference>
<dbReference type="EMBL" id="CP089983">
    <property type="protein sequence ID" value="WXB08123.1"/>
    <property type="molecule type" value="Genomic_DNA"/>
</dbReference>
<keyword evidence="4 11" id="KW-0332">GMP biosynthesis</keyword>
<keyword evidence="8 11" id="KW-0520">NAD</keyword>
<evidence type="ECO:0000256" key="1">
    <source>
        <dbReference type="ARBA" id="ARBA00001958"/>
    </source>
</evidence>
<dbReference type="Pfam" id="PF00571">
    <property type="entry name" value="CBS"/>
    <property type="match status" value="2"/>
</dbReference>
<dbReference type="HAMAP" id="MF_01964">
    <property type="entry name" value="IMPDH"/>
    <property type="match status" value="1"/>
</dbReference>
<dbReference type="EC" id="1.1.1.205" evidence="11 14"/>
<comment type="subunit">
    <text evidence="11">Homotetramer.</text>
</comment>
<comment type="similarity">
    <text evidence="2 11 13">Belongs to the IMPDH/GMPR family.</text>
</comment>
<dbReference type="PANTHER" id="PTHR11911:SF111">
    <property type="entry name" value="INOSINE-5'-MONOPHOSPHATE DEHYDROGENASE"/>
    <property type="match status" value="1"/>
</dbReference>
<feature type="binding site" evidence="11">
    <location>
        <position position="245"/>
    </location>
    <ligand>
        <name>NAD(+)</name>
        <dbReference type="ChEBI" id="CHEBI:57540"/>
    </ligand>
</feature>
<keyword evidence="7 11" id="KW-0560">Oxidoreductase</keyword>
<feature type="binding site" evidence="11">
    <location>
        <begin position="382"/>
        <end position="386"/>
    </location>
    <ligand>
        <name>IMP</name>
        <dbReference type="ChEBI" id="CHEBI:58053"/>
    </ligand>
</feature>
<reference evidence="16" key="1">
    <citation type="submission" date="2021-12" db="EMBL/GenBank/DDBJ databases">
        <title>Discovery of the Pendulisporaceae a myxobacterial family with distinct sporulation behavior and unique specialized metabolism.</title>
        <authorList>
            <person name="Garcia R."/>
            <person name="Popoff A."/>
            <person name="Bader C.D."/>
            <person name="Loehr J."/>
            <person name="Walesch S."/>
            <person name="Walt C."/>
            <person name="Boldt J."/>
            <person name="Bunk B."/>
            <person name="Haeckl F.J.F.P.J."/>
            <person name="Gunesch A.P."/>
            <person name="Birkelbach J."/>
            <person name="Nuebel U."/>
            <person name="Pietschmann T."/>
            <person name="Bach T."/>
            <person name="Mueller R."/>
        </authorList>
    </citation>
    <scope>NUCLEOTIDE SEQUENCE</scope>
    <source>
        <strain evidence="16">MSr11367</strain>
    </source>
</reference>
<evidence type="ECO:0000259" key="15">
    <source>
        <dbReference type="PROSITE" id="PS51371"/>
    </source>
</evidence>
<evidence type="ECO:0000256" key="2">
    <source>
        <dbReference type="ARBA" id="ARBA00005502"/>
    </source>
</evidence>
<keyword evidence="17" id="KW-1185">Reference proteome</keyword>
<dbReference type="InterPro" id="IPR001093">
    <property type="entry name" value="IMP_DH_GMPRt"/>
</dbReference>
<feature type="binding site" evidence="11">
    <location>
        <begin position="358"/>
        <end position="359"/>
    </location>
    <ligand>
        <name>IMP</name>
        <dbReference type="ChEBI" id="CHEBI:58053"/>
    </ligand>
</feature>
<evidence type="ECO:0000256" key="13">
    <source>
        <dbReference type="RuleBase" id="RU003927"/>
    </source>
</evidence>
<dbReference type="CDD" id="cd00381">
    <property type="entry name" value="IMPDH"/>
    <property type="match status" value="1"/>
</dbReference>
<evidence type="ECO:0000256" key="10">
    <source>
        <dbReference type="ARBA" id="ARBA00048028"/>
    </source>
</evidence>
<keyword evidence="3 11" id="KW-0479">Metal-binding</keyword>
<organism evidence="16 17">
    <name type="scientific">Pendulispora rubella</name>
    <dbReference type="NCBI Taxonomy" id="2741070"/>
    <lineage>
        <taxon>Bacteria</taxon>
        <taxon>Pseudomonadati</taxon>
        <taxon>Myxococcota</taxon>
        <taxon>Myxococcia</taxon>
        <taxon>Myxococcales</taxon>
        <taxon>Sorangiineae</taxon>
        <taxon>Pendulisporaceae</taxon>
        <taxon>Pendulispora</taxon>
    </lineage>
</organism>
<feature type="binding site" description="in other chain" evidence="11">
    <location>
        <position position="302"/>
    </location>
    <ligand>
        <name>K(+)</name>
        <dbReference type="ChEBI" id="CHEBI:29103"/>
        <note>ligand shared between two tetrameric partners</note>
    </ligand>
</feature>
<feature type="binding site" evidence="11">
    <location>
        <position position="468"/>
    </location>
    <ligand>
        <name>K(+)</name>
        <dbReference type="ChEBI" id="CHEBI:29103"/>
        <note>ligand shared between two tetrameric partners</note>
    </ligand>
</feature>
<feature type="binding site" description="in other chain" evidence="11">
    <location>
        <position position="299"/>
    </location>
    <ligand>
        <name>K(+)</name>
        <dbReference type="ChEBI" id="CHEBI:29103"/>
        <note>ligand shared between two tetrameric partners</note>
    </ligand>
</feature>
<evidence type="ECO:0000256" key="8">
    <source>
        <dbReference type="ARBA" id="ARBA00023027"/>
    </source>
</evidence>
<dbReference type="PANTHER" id="PTHR11911">
    <property type="entry name" value="INOSINE-5-MONOPHOSPHATE DEHYDROGENASE RELATED"/>
    <property type="match status" value="1"/>
</dbReference>
<proteinExistence type="inferred from homology"/>
<feature type="binding site" evidence="11">
    <location>
        <position position="300"/>
    </location>
    <ligand>
        <name>IMP</name>
        <dbReference type="ChEBI" id="CHEBI:58053"/>
    </ligand>
</feature>
<feature type="binding site" evidence="11">
    <location>
        <begin position="335"/>
        <end position="337"/>
    </location>
    <ligand>
        <name>IMP</name>
        <dbReference type="ChEBI" id="CHEBI:58053"/>
    </ligand>
</feature>
<evidence type="ECO:0000256" key="4">
    <source>
        <dbReference type="ARBA" id="ARBA00022749"/>
    </source>
</evidence>